<gene>
    <name evidence="9" type="ORF">A2U01_0023916</name>
</gene>
<name>A0A392NTY1_9FABA</name>
<keyword evidence="4 8" id="KW-0812">Transmembrane</keyword>
<keyword evidence="10" id="KW-1185">Reference proteome</keyword>
<dbReference type="PANTHER" id="PTHR19432">
    <property type="entry name" value="SUGAR TRANSPORTER"/>
    <property type="match status" value="1"/>
</dbReference>
<evidence type="ECO:0000256" key="6">
    <source>
        <dbReference type="ARBA" id="ARBA00022989"/>
    </source>
</evidence>
<evidence type="ECO:0000256" key="5">
    <source>
        <dbReference type="ARBA" id="ARBA00022847"/>
    </source>
</evidence>
<dbReference type="GO" id="GO:0005773">
    <property type="term" value="C:vacuole"/>
    <property type="evidence" value="ECO:0007669"/>
    <property type="project" value="TreeGrafter"/>
</dbReference>
<dbReference type="PANTHER" id="PTHR19432:SF89">
    <property type="entry name" value="SUCROSE_H+ SYMPORTER, PLANT, MAJOR FACILITATOR SUPERFAMILY DOMAIN-CONTAINING PROTEIN-RELATED"/>
    <property type="match status" value="1"/>
</dbReference>
<evidence type="ECO:0000256" key="4">
    <source>
        <dbReference type="ARBA" id="ARBA00022692"/>
    </source>
</evidence>
<feature type="transmembrane region" description="Helical" evidence="8">
    <location>
        <begin position="22"/>
        <end position="44"/>
    </location>
</feature>
<dbReference type="Proteomes" id="UP000265520">
    <property type="component" value="Unassembled WGS sequence"/>
</dbReference>
<protein>
    <submittedName>
        <fullName evidence="9">Sucrose transport protein SUC5-like</fullName>
    </submittedName>
</protein>
<evidence type="ECO:0000256" key="7">
    <source>
        <dbReference type="ARBA" id="ARBA00023136"/>
    </source>
</evidence>
<dbReference type="EMBL" id="LXQA010050490">
    <property type="protein sequence ID" value="MCI02882.1"/>
    <property type="molecule type" value="Genomic_DNA"/>
</dbReference>
<evidence type="ECO:0000256" key="2">
    <source>
        <dbReference type="ARBA" id="ARBA00022448"/>
    </source>
</evidence>
<evidence type="ECO:0000313" key="9">
    <source>
        <dbReference type="EMBL" id="MCI02882.1"/>
    </source>
</evidence>
<dbReference type="GO" id="GO:0008506">
    <property type="term" value="F:sucrose:proton symporter activity"/>
    <property type="evidence" value="ECO:0007669"/>
    <property type="project" value="TreeGrafter"/>
</dbReference>
<evidence type="ECO:0000313" key="10">
    <source>
        <dbReference type="Proteomes" id="UP000265520"/>
    </source>
</evidence>
<evidence type="ECO:0000256" key="1">
    <source>
        <dbReference type="ARBA" id="ARBA00004141"/>
    </source>
</evidence>
<evidence type="ECO:0000256" key="3">
    <source>
        <dbReference type="ARBA" id="ARBA00022597"/>
    </source>
</evidence>
<reference evidence="9 10" key="1">
    <citation type="journal article" date="2018" name="Front. Plant Sci.">
        <title>Red Clover (Trifolium pratense) and Zigzag Clover (T. medium) - A Picture of Genomic Similarities and Differences.</title>
        <authorList>
            <person name="Dluhosova J."/>
            <person name="Istvanek J."/>
            <person name="Nedelnik J."/>
            <person name="Repkova J."/>
        </authorList>
    </citation>
    <scope>NUCLEOTIDE SEQUENCE [LARGE SCALE GENOMIC DNA]</scope>
    <source>
        <strain evidence="10">cv. 10/8</strain>
        <tissue evidence="9">Leaf</tissue>
    </source>
</reference>
<comment type="caution">
    <text evidence="9">The sequence shown here is derived from an EMBL/GenBank/DDBJ whole genome shotgun (WGS) entry which is preliminary data.</text>
</comment>
<keyword evidence="7 8" id="KW-0472">Membrane</keyword>
<dbReference type="AlphaFoldDB" id="A0A392NTY1"/>
<keyword evidence="6 8" id="KW-1133">Transmembrane helix</keyword>
<accession>A0A392NTY1</accession>
<keyword evidence="5" id="KW-0769">Symport</keyword>
<organism evidence="9 10">
    <name type="scientific">Trifolium medium</name>
    <dbReference type="NCBI Taxonomy" id="97028"/>
    <lineage>
        <taxon>Eukaryota</taxon>
        <taxon>Viridiplantae</taxon>
        <taxon>Streptophyta</taxon>
        <taxon>Embryophyta</taxon>
        <taxon>Tracheophyta</taxon>
        <taxon>Spermatophyta</taxon>
        <taxon>Magnoliopsida</taxon>
        <taxon>eudicotyledons</taxon>
        <taxon>Gunneridae</taxon>
        <taxon>Pentapetalae</taxon>
        <taxon>rosids</taxon>
        <taxon>fabids</taxon>
        <taxon>Fabales</taxon>
        <taxon>Fabaceae</taxon>
        <taxon>Papilionoideae</taxon>
        <taxon>50 kb inversion clade</taxon>
        <taxon>NPAAA clade</taxon>
        <taxon>Hologalegina</taxon>
        <taxon>IRL clade</taxon>
        <taxon>Trifolieae</taxon>
        <taxon>Trifolium</taxon>
    </lineage>
</organism>
<keyword evidence="2" id="KW-0813">Transport</keyword>
<evidence type="ECO:0000256" key="8">
    <source>
        <dbReference type="SAM" id="Phobius"/>
    </source>
</evidence>
<proteinExistence type="predicted"/>
<keyword evidence="3" id="KW-0762">Sugar transport</keyword>
<dbReference type="GO" id="GO:0005886">
    <property type="term" value="C:plasma membrane"/>
    <property type="evidence" value="ECO:0007669"/>
    <property type="project" value="TreeGrafter"/>
</dbReference>
<comment type="subcellular location">
    <subcellularLocation>
        <location evidence="1">Membrane</location>
        <topology evidence="1">Multi-pass membrane protein</topology>
    </subcellularLocation>
</comment>
<sequence length="112" mass="12119">MVIQPLVGYYSDWQSFSRQRPFIFFGVIAVAIAALLIDSAADLGHALGDGMKQKTKPQAGPCRAFIGDLAVGDHRRMRTGNSLFSFYMAVGNVLSYTSLSPKLKPAIPSALI</sequence>